<reference evidence="1 3" key="1">
    <citation type="journal article" date="2011" name="Nature">
        <title>The Medicago genome provides insight into the evolution of rhizobial symbioses.</title>
        <authorList>
            <person name="Young N.D."/>
            <person name="Debelle F."/>
            <person name="Oldroyd G.E."/>
            <person name="Geurts R."/>
            <person name="Cannon S.B."/>
            <person name="Udvardi M.K."/>
            <person name="Benedito V.A."/>
            <person name="Mayer K.F."/>
            <person name="Gouzy J."/>
            <person name="Schoof H."/>
            <person name="Van de Peer Y."/>
            <person name="Proost S."/>
            <person name="Cook D.R."/>
            <person name="Meyers B.C."/>
            <person name="Spannagl M."/>
            <person name="Cheung F."/>
            <person name="De Mita S."/>
            <person name="Krishnakumar V."/>
            <person name="Gundlach H."/>
            <person name="Zhou S."/>
            <person name="Mudge J."/>
            <person name="Bharti A.K."/>
            <person name="Murray J.D."/>
            <person name="Naoumkina M.A."/>
            <person name="Rosen B."/>
            <person name="Silverstein K.A."/>
            <person name="Tang H."/>
            <person name="Rombauts S."/>
            <person name="Zhao P.X."/>
            <person name="Zhou P."/>
            <person name="Barbe V."/>
            <person name="Bardou P."/>
            <person name="Bechner M."/>
            <person name="Bellec A."/>
            <person name="Berger A."/>
            <person name="Berges H."/>
            <person name="Bidwell S."/>
            <person name="Bisseling T."/>
            <person name="Choisne N."/>
            <person name="Couloux A."/>
            <person name="Denny R."/>
            <person name="Deshpande S."/>
            <person name="Dai X."/>
            <person name="Doyle J.J."/>
            <person name="Dudez A.M."/>
            <person name="Farmer A.D."/>
            <person name="Fouteau S."/>
            <person name="Franken C."/>
            <person name="Gibelin C."/>
            <person name="Gish J."/>
            <person name="Goldstein S."/>
            <person name="Gonzalez A.J."/>
            <person name="Green P.J."/>
            <person name="Hallab A."/>
            <person name="Hartog M."/>
            <person name="Hua A."/>
            <person name="Humphray S.J."/>
            <person name="Jeong D.H."/>
            <person name="Jing Y."/>
            <person name="Jocker A."/>
            <person name="Kenton S.M."/>
            <person name="Kim D.J."/>
            <person name="Klee K."/>
            <person name="Lai H."/>
            <person name="Lang C."/>
            <person name="Lin S."/>
            <person name="Macmil S.L."/>
            <person name="Magdelenat G."/>
            <person name="Matthews L."/>
            <person name="McCorrison J."/>
            <person name="Monaghan E.L."/>
            <person name="Mun J.H."/>
            <person name="Najar F.Z."/>
            <person name="Nicholson C."/>
            <person name="Noirot C."/>
            <person name="O'Bleness M."/>
            <person name="Paule C.R."/>
            <person name="Poulain J."/>
            <person name="Prion F."/>
            <person name="Qin B."/>
            <person name="Qu C."/>
            <person name="Retzel E.F."/>
            <person name="Riddle C."/>
            <person name="Sallet E."/>
            <person name="Samain S."/>
            <person name="Samson N."/>
            <person name="Sanders I."/>
            <person name="Saurat O."/>
            <person name="Scarpelli C."/>
            <person name="Schiex T."/>
            <person name="Segurens B."/>
            <person name="Severin A.J."/>
            <person name="Sherrier D.J."/>
            <person name="Shi R."/>
            <person name="Sims S."/>
            <person name="Singer S.R."/>
            <person name="Sinharoy S."/>
            <person name="Sterck L."/>
            <person name="Viollet A."/>
            <person name="Wang B.B."/>
            <person name="Wang K."/>
            <person name="Wang M."/>
            <person name="Wang X."/>
            <person name="Warfsmann J."/>
            <person name="Weissenbach J."/>
            <person name="White D.D."/>
            <person name="White J.D."/>
            <person name="Wiley G.B."/>
            <person name="Wincker P."/>
            <person name="Xing Y."/>
            <person name="Yang L."/>
            <person name="Yao Z."/>
            <person name="Ying F."/>
            <person name="Zhai J."/>
            <person name="Zhou L."/>
            <person name="Zuber A."/>
            <person name="Denarie J."/>
            <person name="Dixon R.A."/>
            <person name="May G.D."/>
            <person name="Schwartz D.C."/>
            <person name="Rogers J."/>
            <person name="Quetier F."/>
            <person name="Town C.D."/>
            <person name="Roe B.A."/>
        </authorList>
    </citation>
    <scope>NUCLEOTIDE SEQUENCE [LARGE SCALE GENOMIC DNA]</scope>
    <source>
        <strain evidence="1">A17</strain>
        <strain evidence="2 3">cv. Jemalong A17</strain>
    </source>
</reference>
<evidence type="ECO:0000313" key="2">
    <source>
        <dbReference type="EnsemblPlants" id="AES68911"/>
    </source>
</evidence>
<name>G7IW22_MEDTR</name>
<dbReference type="EMBL" id="CM001219">
    <property type="protein sequence ID" value="AES68911.1"/>
    <property type="molecule type" value="Genomic_DNA"/>
</dbReference>
<reference evidence="2" key="3">
    <citation type="submission" date="2015-04" db="UniProtKB">
        <authorList>
            <consortium name="EnsemblPlants"/>
        </authorList>
    </citation>
    <scope>IDENTIFICATION</scope>
    <source>
        <strain evidence="2">cv. Jemalong A17</strain>
    </source>
</reference>
<sequence>MFFPNRATIDAYDPKYDQPYPENLAQQAKNRVTIGRPENQLSTLPKLCHDFSASQLCNLKTYTTVIMLAGMKILERITTKKTKFSEGNIVRENVKSLSNSVTKFCDQGICEEFHFFRH</sequence>
<evidence type="ECO:0000313" key="3">
    <source>
        <dbReference type="Proteomes" id="UP000002051"/>
    </source>
</evidence>
<dbReference type="EnsemblPlants" id="AES68911">
    <property type="protein sequence ID" value="AES68911"/>
    <property type="gene ID" value="MTR_3g018960"/>
</dbReference>
<gene>
    <name evidence="1" type="ordered locus">MTR_3g018960</name>
</gene>
<dbReference type="AlphaFoldDB" id="G7IW22"/>
<proteinExistence type="predicted"/>
<protein>
    <submittedName>
        <fullName evidence="1 2">Uncharacterized protein</fullName>
    </submittedName>
</protein>
<organism evidence="1 3">
    <name type="scientific">Medicago truncatula</name>
    <name type="common">Barrel medic</name>
    <name type="synonym">Medicago tribuloides</name>
    <dbReference type="NCBI Taxonomy" id="3880"/>
    <lineage>
        <taxon>Eukaryota</taxon>
        <taxon>Viridiplantae</taxon>
        <taxon>Streptophyta</taxon>
        <taxon>Embryophyta</taxon>
        <taxon>Tracheophyta</taxon>
        <taxon>Spermatophyta</taxon>
        <taxon>Magnoliopsida</taxon>
        <taxon>eudicotyledons</taxon>
        <taxon>Gunneridae</taxon>
        <taxon>Pentapetalae</taxon>
        <taxon>rosids</taxon>
        <taxon>fabids</taxon>
        <taxon>Fabales</taxon>
        <taxon>Fabaceae</taxon>
        <taxon>Papilionoideae</taxon>
        <taxon>50 kb inversion clade</taxon>
        <taxon>NPAAA clade</taxon>
        <taxon>Hologalegina</taxon>
        <taxon>IRL clade</taxon>
        <taxon>Trifolieae</taxon>
        <taxon>Medicago</taxon>
    </lineage>
</organism>
<dbReference type="Proteomes" id="UP000002051">
    <property type="component" value="Chromosome 3"/>
</dbReference>
<reference evidence="1 3" key="2">
    <citation type="journal article" date="2014" name="BMC Genomics">
        <title>An improved genome release (version Mt4.0) for the model legume Medicago truncatula.</title>
        <authorList>
            <person name="Tang H."/>
            <person name="Krishnakumar V."/>
            <person name="Bidwell S."/>
            <person name="Rosen B."/>
            <person name="Chan A."/>
            <person name="Zhou S."/>
            <person name="Gentzbittel L."/>
            <person name="Childs K.L."/>
            <person name="Yandell M."/>
            <person name="Gundlach H."/>
            <person name="Mayer K.F."/>
            <person name="Schwartz D.C."/>
            <person name="Town C.D."/>
        </authorList>
    </citation>
    <scope>GENOME REANNOTATION</scope>
    <source>
        <strain evidence="2 3">cv. Jemalong A17</strain>
    </source>
</reference>
<keyword evidence="3" id="KW-1185">Reference proteome</keyword>
<accession>G7IW22</accession>
<dbReference type="PaxDb" id="3880-AES68911"/>
<dbReference type="HOGENOM" id="CLU_2076572_0_0_1"/>
<evidence type="ECO:0000313" key="1">
    <source>
        <dbReference type="EMBL" id="AES68911.1"/>
    </source>
</evidence>